<dbReference type="SUPFAM" id="SSF55486">
    <property type="entry name" value="Metalloproteases ('zincins'), catalytic domain"/>
    <property type="match status" value="1"/>
</dbReference>
<evidence type="ECO:0000259" key="13">
    <source>
        <dbReference type="PROSITE" id="PS50900"/>
    </source>
</evidence>
<evidence type="ECO:0000256" key="11">
    <source>
        <dbReference type="PROSITE-ProRule" id="PRU00276"/>
    </source>
</evidence>
<dbReference type="InterPro" id="IPR010909">
    <property type="entry name" value="PLAC"/>
</dbReference>
<evidence type="ECO:0000256" key="9">
    <source>
        <dbReference type="ARBA" id="ARBA00023157"/>
    </source>
</evidence>
<dbReference type="PROSITE" id="PS50900">
    <property type="entry name" value="PLAC"/>
    <property type="match status" value="1"/>
</dbReference>
<dbReference type="Proteomes" id="UP000050761">
    <property type="component" value="Unassembled WGS sequence"/>
</dbReference>
<dbReference type="InterPro" id="IPR024079">
    <property type="entry name" value="MetalloPept_cat_dom_sf"/>
</dbReference>
<feature type="binding site" evidence="11">
    <location>
        <position position="226"/>
    </location>
    <ligand>
        <name>Zn(2+)</name>
        <dbReference type="ChEBI" id="CHEBI:29105"/>
        <note>catalytic</note>
    </ligand>
</feature>
<dbReference type="Pfam" id="PF17771">
    <property type="entry name" value="ADAMTS_CR_2"/>
    <property type="match status" value="1"/>
</dbReference>
<dbReference type="OrthoDB" id="10035764at2759"/>
<gene>
    <name evidence="14" type="ORF">HPBE_LOCUS10796</name>
</gene>
<dbReference type="WBParaSite" id="HPBE_0001079501-mRNA-1">
    <property type="protein sequence ID" value="HPBE_0001079501-mRNA-1"/>
    <property type="gene ID" value="HPBE_0001079501"/>
</dbReference>
<keyword evidence="7 11" id="KW-0862">Zinc</keyword>
<keyword evidence="10" id="KW-0325">Glycoprotein</keyword>
<evidence type="ECO:0000256" key="10">
    <source>
        <dbReference type="ARBA" id="ARBA00023180"/>
    </source>
</evidence>
<keyword evidence="3" id="KW-0645">Protease</keyword>
<keyword evidence="2" id="KW-0272">Extracellular matrix</keyword>
<evidence type="ECO:0000313" key="14">
    <source>
        <dbReference type="EMBL" id="VDO86366.1"/>
    </source>
</evidence>
<dbReference type="InterPro" id="IPR001590">
    <property type="entry name" value="Peptidase_M12B"/>
</dbReference>
<dbReference type="GO" id="GO:0046872">
    <property type="term" value="F:metal ion binding"/>
    <property type="evidence" value="ECO:0007669"/>
    <property type="project" value="UniProtKB-KW"/>
</dbReference>
<keyword evidence="2" id="KW-0964">Secreted</keyword>
<proteinExistence type="predicted"/>
<feature type="active site" evidence="11">
    <location>
        <position position="223"/>
    </location>
</feature>
<feature type="domain" description="Peptidase M12B" evidence="12">
    <location>
        <begin position="137"/>
        <end position="292"/>
    </location>
</feature>
<dbReference type="PROSITE" id="PS50215">
    <property type="entry name" value="ADAM_MEPRO"/>
    <property type="match status" value="1"/>
</dbReference>
<dbReference type="Pfam" id="PF01421">
    <property type="entry name" value="Reprolysin"/>
    <property type="match status" value="1"/>
</dbReference>
<keyword evidence="15" id="KW-1185">Reference proteome</keyword>
<feature type="binding site" evidence="11">
    <location>
        <position position="232"/>
    </location>
    <ligand>
        <name>Zn(2+)</name>
        <dbReference type="ChEBI" id="CHEBI:29105"/>
        <note>catalytic</note>
    </ligand>
</feature>
<evidence type="ECO:0000256" key="2">
    <source>
        <dbReference type="ARBA" id="ARBA00022530"/>
    </source>
</evidence>
<evidence type="ECO:0000256" key="3">
    <source>
        <dbReference type="ARBA" id="ARBA00022670"/>
    </source>
</evidence>
<dbReference type="GO" id="GO:0006509">
    <property type="term" value="P:membrane protein ectodomain proteolysis"/>
    <property type="evidence" value="ECO:0007669"/>
    <property type="project" value="TreeGrafter"/>
</dbReference>
<keyword evidence="6" id="KW-0378">Hydrolase</keyword>
<evidence type="ECO:0000256" key="8">
    <source>
        <dbReference type="ARBA" id="ARBA00023049"/>
    </source>
</evidence>
<dbReference type="GO" id="GO:0004222">
    <property type="term" value="F:metalloendopeptidase activity"/>
    <property type="evidence" value="ECO:0007669"/>
    <property type="project" value="InterPro"/>
</dbReference>
<dbReference type="EMBL" id="UZAH01026885">
    <property type="protein sequence ID" value="VDO86366.1"/>
    <property type="molecule type" value="Genomic_DNA"/>
</dbReference>
<comment type="caution">
    <text evidence="11">Lacks conserved residue(s) required for the propagation of feature annotation.</text>
</comment>
<evidence type="ECO:0000256" key="7">
    <source>
        <dbReference type="ARBA" id="ARBA00022833"/>
    </source>
</evidence>
<keyword evidence="8" id="KW-0482">Metalloprotease</keyword>
<dbReference type="PANTHER" id="PTHR11905:SF159">
    <property type="entry name" value="ADAM METALLOPROTEASE"/>
    <property type="match status" value="1"/>
</dbReference>
<dbReference type="Gene3D" id="3.40.390.10">
    <property type="entry name" value="Collagenase (Catalytic Domain)"/>
    <property type="match status" value="1"/>
</dbReference>
<dbReference type="AlphaFoldDB" id="A0A3P7YEH0"/>
<reference evidence="14 15" key="1">
    <citation type="submission" date="2018-11" db="EMBL/GenBank/DDBJ databases">
        <authorList>
            <consortium name="Pathogen Informatics"/>
        </authorList>
    </citation>
    <scope>NUCLEOTIDE SEQUENCE [LARGE SCALE GENOMIC DNA]</scope>
</reference>
<feature type="binding site" evidence="11">
    <location>
        <position position="222"/>
    </location>
    <ligand>
        <name>Zn(2+)</name>
        <dbReference type="ChEBI" id="CHEBI:29105"/>
        <note>catalytic</note>
    </ligand>
</feature>
<evidence type="ECO:0000256" key="4">
    <source>
        <dbReference type="ARBA" id="ARBA00022723"/>
    </source>
</evidence>
<reference evidence="16" key="2">
    <citation type="submission" date="2019-09" db="UniProtKB">
        <authorList>
            <consortium name="WormBaseParasite"/>
        </authorList>
    </citation>
    <scope>IDENTIFICATION</scope>
</reference>
<accession>A0A3P7YEH0</accession>
<sequence length="433" mass="48401">MRRKVTLGGVSFVRIQKYTNETLPPLRNSSDFSLGLDILMMADYSTLQGFIEISGGDSATGEIYTLEYLRALFEQVKVIYDDISVSKRTIHLNMVGAFVALREDDCPMFYTLEGSDEELVYNSTFDNSTIGVGFEESNTTELTLTVAAVEALDRFNHWLRAHEQFLPKHDHAILITKYDLLSPRGESATQGMAYVGNICKPGDSSSIVEDIGAAATALIAAHELGHNLGAFHDGNPEAKDCLSSENFLMSSTVSGSEDYERFAHSRVMSPCSVKSIEVNLEKPSAQCIKKAVSVTKKQRAEAEMTRTPGEIIGLRQQCQIAFGPHYGVCPSREYLRGNDLCRRVWCKDRAQRRTEPCETKTYLPALDGTECGRTKIRHSCVLQLFMLIRPASDCVDLNEKTCRKYSKVKLRHYCKASDFKEICCRSCAQLKDL</sequence>
<organism evidence="14">
    <name type="scientific">Heligmosomoides polygyrus</name>
    <name type="common">Parasitic roundworm</name>
    <dbReference type="NCBI Taxonomy" id="6339"/>
    <lineage>
        <taxon>Eukaryota</taxon>
        <taxon>Metazoa</taxon>
        <taxon>Ecdysozoa</taxon>
        <taxon>Nematoda</taxon>
        <taxon>Chromadorea</taxon>
        <taxon>Rhabditida</taxon>
        <taxon>Rhabditina</taxon>
        <taxon>Rhabditomorpha</taxon>
        <taxon>Strongyloidea</taxon>
        <taxon>Heligmosomidae</taxon>
        <taxon>Heligmosomoides</taxon>
    </lineage>
</organism>
<evidence type="ECO:0000313" key="16">
    <source>
        <dbReference type="WBParaSite" id="HPBE_0001079501-mRNA-1"/>
    </source>
</evidence>
<evidence type="ECO:0000256" key="6">
    <source>
        <dbReference type="ARBA" id="ARBA00022801"/>
    </source>
</evidence>
<keyword evidence="4 11" id="KW-0479">Metal-binding</keyword>
<dbReference type="Gene3D" id="3.40.1620.60">
    <property type="match status" value="1"/>
</dbReference>
<evidence type="ECO:0000256" key="5">
    <source>
        <dbReference type="ARBA" id="ARBA00022729"/>
    </source>
</evidence>
<feature type="domain" description="PLAC" evidence="13">
    <location>
        <begin position="390"/>
        <end position="431"/>
    </location>
</feature>
<comment type="subcellular location">
    <subcellularLocation>
        <location evidence="1">Secreted</location>
        <location evidence="1">Extracellular space</location>
        <location evidence="1">Extracellular matrix</location>
    </subcellularLocation>
</comment>
<dbReference type="InterPro" id="IPR041645">
    <property type="entry name" value="ADAMTS_CR_2"/>
</dbReference>
<evidence type="ECO:0000259" key="12">
    <source>
        <dbReference type="PROSITE" id="PS50215"/>
    </source>
</evidence>
<protein>
    <submittedName>
        <fullName evidence="16">Peptidase M12B domain-containing protein</fullName>
    </submittedName>
</protein>
<name>A0A3P7YEH0_HELPZ</name>
<dbReference type="PANTHER" id="PTHR11905">
    <property type="entry name" value="ADAM A DISINTEGRIN AND METALLOPROTEASE DOMAIN"/>
    <property type="match status" value="1"/>
</dbReference>
<evidence type="ECO:0000256" key="1">
    <source>
        <dbReference type="ARBA" id="ARBA00004498"/>
    </source>
</evidence>
<evidence type="ECO:0000313" key="15">
    <source>
        <dbReference type="Proteomes" id="UP000050761"/>
    </source>
</evidence>
<keyword evidence="5" id="KW-0732">Signal</keyword>
<keyword evidence="9" id="KW-1015">Disulfide bond</keyword>